<dbReference type="Proteomes" id="UP000650467">
    <property type="component" value="Unassembled WGS sequence"/>
</dbReference>
<dbReference type="Pfam" id="PF13460">
    <property type="entry name" value="NAD_binding_10"/>
    <property type="match status" value="1"/>
</dbReference>
<dbReference type="PANTHER" id="PTHR12126">
    <property type="entry name" value="NADH-UBIQUINONE OXIDOREDUCTASE 39 KDA SUBUNIT-RELATED"/>
    <property type="match status" value="1"/>
</dbReference>
<dbReference type="GO" id="GO:0005739">
    <property type="term" value="C:mitochondrion"/>
    <property type="evidence" value="ECO:0007669"/>
    <property type="project" value="TreeGrafter"/>
</dbReference>
<reference evidence="2" key="1">
    <citation type="journal article" date="2020" name="bioRxiv">
        <title>Comparative genomics of Chlamydomonas.</title>
        <authorList>
            <person name="Craig R.J."/>
            <person name="Hasan A.R."/>
            <person name="Ness R.W."/>
            <person name="Keightley P.D."/>
        </authorList>
    </citation>
    <scope>NUCLEOTIDE SEQUENCE</scope>
    <source>
        <strain evidence="2">SAG 7.73</strain>
    </source>
</reference>
<sequence length="294" mass="30032">MSATAQSLSALRGAGALLNARGLWALASGSARAFSSTSAVGSAQASENAAPPKIVVFGGRGFVGSNVCQEAFNAGYSVLGLSRAGTPPLASGRWVEGVTWGRGNALEPQTYLEHLDGATAVISCVGGFGSAEEQLRVNGAANVALIEAAKTAGVPRFVFISANIPNVPGIEALIGGYIRGKAAAEEALRTHYPATGVALRPGVIYGDRAISTNITLHLGLLFKPVEMLLQKLGPETAARMAAVPLVGAAFVPPLPVETVARAAVRAAVDPRVAGGVIDVWDLEAAAVRMEAQQQ</sequence>
<dbReference type="InterPro" id="IPR036291">
    <property type="entry name" value="NAD(P)-bd_dom_sf"/>
</dbReference>
<proteinExistence type="predicted"/>
<keyword evidence="3" id="KW-1185">Reference proteome</keyword>
<dbReference type="AlphaFoldDB" id="A0A835T4B1"/>
<evidence type="ECO:0000313" key="3">
    <source>
        <dbReference type="Proteomes" id="UP000650467"/>
    </source>
</evidence>
<evidence type="ECO:0000259" key="1">
    <source>
        <dbReference type="Pfam" id="PF13460"/>
    </source>
</evidence>
<feature type="domain" description="NAD(P)-binding" evidence="1">
    <location>
        <begin position="58"/>
        <end position="208"/>
    </location>
</feature>
<name>A0A835T4B1_CHLIN</name>
<evidence type="ECO:0000313" key="2">
    <source>
        <dbReference type="EMBL" id="KAG2436772.1"/>
    </source>
</evidence>
<gene>
    <name evidence="2" type="ORF">HXX76_006296</name>
</gene>
<dbReference type="OrthoDB" id="276721at2759"/>
<organism evidence="2 3">
    <name type="scientific">Chlamydomonas incerta</name>
    <dbReference type="NCBI Taxonomy" id="51695"/>
    <lineage>
        <taxon>Eukaryota</taxon>
        <taxon>Viridiplantae</taxon>
        <taxon>Chlorophyta</taxon>
        <taxon>core chlorophytes</taxon>
        <taxon>Chlorophyceae</taxon>
        <taxon>CS clade</taxon>
        <taxon>Chlamydomonadales</taxon>
        <taxon>Chlamydomonadaceae</taxon>
        <taxon>Chlamydomonas</taxon>
    </lineage>
</organism>
<dbReference type="EMBL" id="JAEHOC010000012">
    <property type="protein sequence ID" value="KAG2436772.1"/>
    <property type="molecule type" value="Genomic_DNA"/>
</dbReference>
<dbReference type="PANTHER" id="PTHR12126:SF16">
    <property type="entry name" value="MIOREX COMPLEX COMPONENT 2"/>
    <property type="match status" value="1"/>
</dbReference>
<dbReference type="GO" id="GO:0044877">
    <property type="term" value="F:protein-containing complex binding"/>
    <property type="evidence" value="ECO:0007669"/>
    <property type="project" value="TreeGrafter"/>
</dbReference>
<dbReference type="InterPro" id="IPR016040">
    <property type="entry name" value="NAD(P)-bd_dom"/>
</dbReference>
<dbReference type="InterPro" id="IPR051207">
    <property type="entry name" value="ComplexI_NDUFA9_subunit"/>
</dbReference>
<protein>
    <recommendedName>
        <fullName evidence="1">NAD(P)-binding domain-containing protein</fullName>
    </recommendedName>
</protein>
<accession>A0A835T4B1</accession>
<comment type="caution">
    <text evidence="2">The sequence shown here is derived from an EMBL/GenBank/DDBJ whole genome shotgun (WGS) entry which is preliminary data.</text>
</comment>
<dbReference type="SUPFAM" id="SSF51735">
    <property type="entry name" value="NAD(P)-binding Rossmann-fold domains"/>
    <property type="match status" value="1"/>
</dbReference>
<dbReference type="Gene3D" id="3.40.50.720">
    <property type="entry name" value="NAD(P)-binding Rossmann-like Domain"/>
    <property type="match status" value="1"/>
</dbReference>